<dbReference type="CDD" id="cd05154">
    <property type="entry name" value="ACAD10_11_N-like"/>
    <property type="match status" value="1"/>
</dbReference>
<dbReference type="OrthoDB" id="3806873at2"/>
<dbReference type="AlphaFoldDB" id="A0A4Q4Z477"/>
<evidence type="ECO:0000259" key="2">
    <source>
        <dbReference type="Pfam" id="PF01636"/>
    </source>
</evidence>
<dbReference type="EMBL" id="SDKM01000055">
    <property type="protein sequence ID" value="RYP82055.1"/>
    <property type="molecule type" value="Genomic_DNA"/>
</dbReference>
<proteinExistence type="predicted"/>
<keyword evidence="4" id="KW-1185">Reference proteome</keyword>
<comment type="caution">
    <text evidence="3">The sequence shown here is derived from an EMBL/GenBank/DDBJ whole genome shotgun (WGS) entry which is preliminary data.</text>
</comment>
<dbReference type="InterPro" id="IPR002575">
    <property type="entry name" value="Aminoglycoside_PTrfase"/>
</dbReference>
<keyword evidence="3" id="KW-0808">Transferase</keyword>
<dbReference type="PANTHER" id="PTHR47829">
    <property type="entry name" value="HYDROLASE, PUTATIVE (AFU_ORTHOLOGUE AFUA_1G12880)-RELATED"/>
    <property type="match status" value="1"/>
</dbReference>
<dbReference type="RefSeq" id="WP_134720759.1">
    <property type="nucleotide sequence ID" value="NZ_SDKM01000055.1"/>
</dbReference>
<feature type="domain" description="Aminoglycoside phosphotransferase" evidence="2">
    <location>
        <begin position="52"/>
        <end position="292"/>
    </location>
</feature>
<dbReference type="Pfam" id="PF01636">
    <property type="entry name" value="APH"/>
    <property type="match status" value="1"/>
</dbReference>
<sequence length="367" mass="41042">MVPSPQDTHGSDAGNPARAVRDEDAFDVDAVAAWLRDHAAPAFAGVVDGKPEVRQFPDGASNLTYLLRYPDGDLILRRPPSGRKAKGAHDMSREFRVQSALAPVFPLVPRMVGFCEDHTVLGSDFYVMERVDGTILRQDFPPGLDLSVRDVSTLCANAVDVLVDLHRVDPCTPGLAEFGKGPGYVDRQVGGWVHRFRQARTEDVGEFAEVTSWLEEHQPEDAGYCPIHNDFRFDNLVLAPDDPLRIVGVLDWEMATLGDPLMDLGCTLAYWVQEDDDEFFHQFRRQPTTAPGMWSRAEVVGYYAEQTGLAVTPEQWRFYEAFGLFRLAVISQQIYYRYFHGQTHNPAYAVFGQATSYLANRARGVIG</sequence>
<dbReference type="InterPro" id="IPR011009">
    <property type="entry name" value="Kinase-like_dom_sf"/>
</dbReference>
<dbReference type="SUPFAM" id="SSF56112">
    <property type="entry name" value="Protein kinase-like (PK-like)"/>
    <property type="match status" value="1"/>
</dbReference>
<evidence type="ECO:0000313" key="3">
    <source>
        <dbReference type="EMBL" id="RYP82055.1"/>
    </source>
</evidence>
<protein>
    <submittedName>
        <fullName evidence="3">Phosphotransferase family protein</fullName>
    </submittedName>
</protein>
<accession>A0A4Q4Z477</accession>
<organism evidence="3 4">
    <name type="scientific">Nocardioides guangzhouensis</name>
    <dbReference type="NCBI Taxonomy" id="2497878"/>
    <lineage>
        <taxon>Bacteria</taxon>
        <taxon>Bacillati</taxon>
        <taxon>Actinomycetota</taxon>
        <taxon>Actinomycetes</taxon>
        <taxon>Propionibacteriales</taxon>
        <taxon>Nocardioidaceae</taxon>
        <taxon>Nocardioides</taxon>
    </lineage>
</organism>
<dbReference type="GO" id="GO:0016740">
    <property type="term" value="F:transferase activity"/>
    <property type="evidence" value="ECO:0007669"/>
    <property type="project" value="UniProtKB-KW"/>
</dbReference>
<feature type="region of interest" description="Disordered" evidence="1">
    <location>
        <begin position="1"/>
        <end position="20"/>
    </location>
</feature>
<dbReference type="InterPro" id="IPR052898">
    <property type="entry name" value="ACAD10-like"/>
</dbReference>
<dbReference type="InterPro" id="IPR041726">
    <property type="entry name" value="ACAD10_11_N"/>
</dbReference>
<evidence type="ECO:0000256" key="1">
    <source>
        <dbReference type="SAM" id="MobiDB-lite"/>
    </source>
</evidence>
<dbReference type="Gene3D" id="3.90.1200.10">
    <property type="match status" value="1"/>
</dbReference>
<dbReference type="Gene3D" id="3.30.200.20">
    <property type="entry name" value="Phosphorylase Kinase, domain 1"/>
    <property type="match status" value="1"/>
</dbReference>
<reference evidence="3 4" key="1">
    <citation type="submission" date="2019-01" db="EMBL/GenBank/DDBJ databases">
        <title>Nocardioides guangzhouensis sp. nov., an actinobacterium isolated from soil.</title>
        <authorList>
            <person name="Fu Y."/>
            <person name="Cai Y."/>
            <person name="Lin Z."/>
            <person name="Chen P."/>
        </authorList>
    </citation>
    <scope>NUCLEOTIDE SEQUENCE [LARGE SCALE GENOMIC DNA]</scope>
    <source>
        <strain evidence="3 4">130</strain>
    </source>
</reference>
<evidence type="ECO:0000313" key="4">
    <source>
        <dbReference type="Proteomes" id="UP000295198"/>
    </source>
</evidence>
<dbReference type="Proteomes" id="UP000295198">
    <property type="component" value="Unassembled WGS sequence"/>
</dbReference>
<name>A0A4Q4Z477_9ACTN</name>
<gene>
    <name evidence="3" type="ORF">EKO23_22655</name>
</gene>
<dbReference type="PANTHER" id="PTHR47829:SF1">
    <property type="entry name" value="HAD FAMILY PHOSPHATASE"/>
    <property type="match status" value="1"/>
</dbReference>